<evidence type="ECO:0000259" key="1">
    <source>
        <dbReference type="Pfam" id="PF04773"/>
    </source>
</evidence>
<dbReference type="Pfam" id="PF16220">
    <property type="entry name" value="DUF4880"/>
    <property type="match status" value="1"/>
</dbReference>
<reference evidence="3 4" key="1">
    <citation type="submission" date="2018-05" db="EMBL/GenBank/DDBJ databases">
        <title>Complete genome sequence of Pseudomonas kribbensis 46-2(T).</title>
        <authorList>
            <person name="Jeong H."/>
            <person name="Lee S.-G."/>
            <person name="Rha E."/>
            <person name="Kim H."/>
        </authorList>
    </citation>
    <scope>NUCLEOTIDE SEQUENCE [LARGE SCALE GENOMIC DNA]</scope>
    <source>
        <strain evidence="3 4">46-2</strain>
    </source>
</reference>
<feature type="domain" description="FecR protein" evidence="1">
    <location>
        <begin position="117"/>
        <end position="208"/>
    </location>
</feature>
<evidence type="ECO:0000313" key="4">
    <source>
        <dbReference type="Proteomes" id="UP000253720"/>
    </source>
</evidence>
<dbReference type="PANTHER" id="PTHR30273">
    <property type="entry name" value="PERIPLASMIC SIGNAL SENSOR AND SIGMA FACTOR ACTIVATOR FECR-RELATED"/>
    <property type="match status" value="1"/>
</dbReference>
<dbReference type="Gene3D" id="3.55.50.30">
    <property type="match status" value="1"/>
</dbReference>
<sequence length="319" mass="35139">MRDLSLSSHDAAMTDPSQSLEDTALDWVVLLNSGKATAADRLAYQQWCSESPVHQTMADEAQMLWSMIGQTTTARQHSKTHPAARRRRHWWPALAASVVLAIAGVTGWQQWPALSSDYHTSVGQQQRVTLPDGSQVILNSASAFSLAYSNDERTVILREGEALFEPASDPRPFVVRIGDERVQASGGAFSVRRDGDAVTLVVSTGQVQLSGQHQPMLVQANQRLEHQPGQPLLAGQKVDAASLTAWQRGKLIFNGRPLGEVIGELERYQHGRILISDRELAALPVSGVFELNDPQGSLRTLEQRYPLKVTYLPWLAVLH</sequence>
<feature type="domain" description="FecR N-terminal" evidence="2">
    <location>
        <begin position="23"/>
        <end position="63"/>
    </location>
</feature>
<dbReference type="Proteomes" id="UP000253720">
    <property type="component" value="Chromosome"/>
</dbReference>
<dbReference type="RefSeq" id="WP_114881088.1">
    <property type="nucleotide sequence ID" value="NZ_CP029608.1"/>
</dbReference>
<protein>
    <submittedName>
        <fullName evidence="3">Iron dicitrate transport regulator FecR</fullName>
    </submittedName>
</protein>
<dbReference type="GO" id="GO:0016989">
    <property type="term" value="F:sigma factor antagonist activity"/>
    <property type="evidence" value="ECO:0007669"/>
    <property type="project" value="TreeGrafter"/>
</dbReference>
<accession>A0A345RIZ8</accession>
<dbReference type="Gene3D" id="2.60.120.1440">
    <property type="match status" value="1"/>
</dbReference>
<dbReference type="Pfam" id="PF04773">
    <property type="entry name" value="FecR"/>
    <property type="match status" value="1"/>
</dbReference>
<evidence type="ECO:0000313" key="3">
    <source>
        <dbReference type="EMBL" id="AXI59264.1"/>
    </source>
</evidence>
<dbReference type="AlphaFoldDB" id="A0A345RIZ8"/>
<dbReference type="EMBL" id="CP029608">
    <property type="protein sequence ID" value="AXI59264.1"/>
    <property type="molecule type" value="Genomic_DNA"/>
</dbReference>
<dbReference type="PIRSF" id="PIRSF018266">
    <property type="entry name" value="FecR"/>
    <property type="match status" value="1"/>
</dbReference>
<evidence type="ECO:0000259" key="2">
    <source>
        <dbReference type="Pfam" id="PF16220"/>
    </source>
</evidence>
<dbReference type="InterPro" id="IPR012373">
    <property type="entry name" value="Ferrdict_sens_TM"/>
</dbReference>
<gene>
    <name evidence="3" type="ORF">DLD99_01880</name>
</gene>
<dbReference type="InterPro" id="IPR032623">
    <property type="entry name" value="FecR_N"/>
</dbReference>
<dbReference type="PANTHER" id="PTHR30273:SF2">
    <property type="entry name" value="PROTEIN FECR"/>
    <property type="match status" value="1"/>
</dbReference>
<organism evidence="3 4">
    <name type="scientific">Pseudomonas kribbensis</name>
    <dbReference type="NCBI Taxonomy" id="1628086"/>
    <lineage>
        <taxon>Bacteria</taxon>
        <taxon>Pseudomonadati</taxon>
        <taxon>Pseudomonadota</taxon>
        <taxon>Gammaproteobacteria</taxon>
        <taxon>Pseudomonadales</taxon>
        <taxon>Pseudomonadaceae</taxon>
        <taxon>Pseudomonas</taxon>
    </lineage>
</organism>
<dbReference type="InterPro" id="IPR006860">
    <property type="entry name" value="FecR"/>
</dbReference>
<dbReference type="KEGG" id="pke:DLD99_01880"/>
<keyword evidence="4" id="KW-1185">Reference proteome</keyword>
<name>A0A345RIZ8_9PSED</name>
<proteinExistence type="predicted"/>